<evidence type="ECO:0000313" key="2">
    <source>
        <dbReference type="EMBL" id="ADE60671.1"/>
    </source>
</evidence>
<feature type="transmembrane region" description="Helical" evidence="1">
    <location>
        <begin position="104"/>
        <end position="128"/>
    </location>
</feature>
<keyword evidence="1" id="KW-0472">Membrane</keyword>
<keyword evidence="1" id="KW-1133">Transmembrane helix</keyword>
<sequence>RKFRERCQAIKPIRTARVHNIIFVKMSSKSLFDSEEDAAQANKLSRKAKESPFMLVGEFCQFPDSESFAAVTSHGNFWLSSQLDTHISTHIYECTLRVRRGSRLILTLAMSLTSIWGHFLMSLCDITVNAV</sequence>
<evidence type="ECO:0000256" key="1">
    <source>
        <dbReference type="SAM" id="Phobius"/>
    </source>
</evidence>
<dbReference type="EMBL" id="BT122197">
    <property type="protein sequence ID" value="ADE60671.1"/>
    <property type="molecule type" value="mRNA"/>
</dbReference>
<protein>
    <submittedName>
        <fullName evidence="2">MIP20553p</fullName>
    </submittedName>
</protein>
<organism evidence="2">
    <name type="scientific">Drosophila melanogaster</name>
    <name type="common">Fruit fly</name>
    <dbReference type="NCBI Taxonomy" id="7227"/>
    <lineage>
        <taxon>Eukaryota</taxon>
        <taxon>Metazoa</taxon>
        <taxon>Ecdysozoa</taxon>
        <taxon>Arthropoda</taxon>
        <taxon>Hexapoda</taxon>
        <taxon>Insecta</taxon>
        <taxon>Pterygota</taxon>
        <taxon>Neoptera</taxon>
        <taxon>Endopterygota</taxon>
        <taxon>Diptera</taxon>
        <taxon>Brachycera</taxon>
        <taxon>Muscomorpha</taxon>
        <taxon>Ephydroidea</taxon>
        <taxon>Drosophilidae</taxon>
        <taxon>Drosophila</taxon>
        <taxon>Sophophora</taxon>
    </lineage>
</organism>
<feature type="non-terminal residue" evidence="2">
    <location>
        <position position="1"/>
    </location>
</feature>
<reference evidence="2" key="1">
    <citation type="submission" date="2010-04" db="EMBL/GenBank/DDBJ databases">
        <authorList>
            <person name="Carlson J."/>
            <person name="Booth B."/>
            <person name="Frise E."/>
            <person name="Sandler J."/>
            <person name="Wan K."/>
            <person name="Yu C."/>
            <person name="Celniker S."/>
        </authorList>
    </citation>
    <scope>NUCLEOTIDE SEQUENCE</scope>
</reference>
<dbReference type="AlphaFoldDB" id="D5A7S0"/>
<name>D5A7S0_DROME</name>
<dbReference type="Bgee" id="FBgn0037890">
    <property type="expression patterns" value="Expressed in adult abdomen and 261 other cell types or tissues"/>
</dbReference>
<dbReference type="VEuPathDB" id="VectorBase:FBgn0037890"/>
<dbReference type="ExpressionAtlas" id="D5A7S0">
    <property type="expression patterns" value="baseline and differential"/>
</dbReference>
<dbReference type="OrthoDB" id="10003563at2759"/>
<keyword evidence="1" id="KW-0812">Transmembrane</keyword>
<dbReference type="HOGENOM" id="CLU_2225909_0_0_1"/>
<proteinExistence type="evidence at transcript level"/>
<accession>D5A7S0</accession>